<dbReference type="Proteomes" id="UP000191004">
    <property type="component" value="Unassembled WGS sequence"/>
</dbReference>
<evidence type="ECO:0000256" key="5">
    <source>
        <dbReference type="ARBA" id="ARBA00022840"/>
    </source>
</evidence>
<dbReference type="SUPFAM" id="SSF53067">
    <property type="entry name" value="Actin-like ATPase domain"/>
    <property type="match status" value="2"/>
</dbReference>
<evidence type="ECO:0000256" key="1">
    <source>
        <dbReference type="ARBA" id="ARBA00009225"/>
    </source>
</evidence>
<dbReference type="Gene3D" id="3.40.367.20">
    <property type="match status" value="1"/>
</dbReference>
<dbReference type="PROSITE" id="PS51748">
    <property type="entry name" value="HEXOKINASE_2"/>
    <property type="match status" value="1"/>
</dbReference>
<dbReference type="GO" id="GO:0005739">
    <property type="term" value="C:mitochondrion"/>
    <property type="evidence" value="ECO:0007669"/>
    <property type="project" value="TreeGrafter"/>
</dbReference>
<keyword evidence="11" id="KW-1185">Reference proteome</keyword>
<evidence type="ECO:0000256" key="7">
    <source>
        <dbReference type="SAM" id="MobiDB-lite"/>
    </source>
</evidence>
<dbReference type="GO" id="GO:0001678">
    <property type="term" value="P:intracellular glucose homeostasis"/>
    <property type="evidence" value="ECO:0007669"/>
    <property type="project" value="InterPro"/>
</dbReference>
<dbReference type="EC" id="2.7.1.-" evidence="6"/>
<evidence type="ECO:0000259" key="9">
    <source>
        <dbReference type="Pfam" id="PF03727"/>
    </source>
</evidence>
<dbReference type="CDD" id="cd24000">
    <property type="entry name" value="ASKHA_NBD_HK"/>
    <property type="match status" value="1"/>
</dbReference>
<dbReference type="OrthoDB" id="419537at2759"/>
<dbReference type="InterPro" id="IPR022672">
    <property type="entry name" value="Hexokinase_N"/>
</dbReference>
<evidence type="ECO:0000256" key="3">
    <source>
        <dbReference type="ARBA" id="ARBA00022741"/>
    </source>
</evidence>
<keyword evidence="4 6" id="KW-0418">Kinase</keyword>
<dbReference type="GO" id="GO:0006013">
    <property type="term" value="P:mannose metabolic process"/>
    <property type="evidence" value="ECO:0007669"/>
    <property type="project" value="TreeGrafter"/>
</dbReference>
<dbReference type="GO" id="GO:0008865">
    <property type="term" value="F:fructokinase activity"/>
    <property type="evidence" value="ECO:0007669"/>
    <property type="project" value="TreeGrafter"/>
</dbReference>
<proteinExistence type="inferred from homology"/>
<dbReference type="InterPro" id="IPR001312">
    <property type="entry name" value="Hexokinase"/>
</dbReference>
<dbReference type="Gene3D" id="3.30.420.40">
    <property type="match status" value="1"/>
</dbReference>
<comment type="similarity">
    <text evidence="1 6">Belongs to the hexokinase family.</text>
</comment>
<protein>
    <recommendedName>
        <fullName evidence="6">Phosphotransferase</fullName>
        <ecNumber evidence="6">2.7.1.-</ecNumber>
    </recommendedName>
</protein>
<gene>
    <name evidence="10" type="ORF">A0O28_0077360</name>
</gene>
<organism evidence="10 11">
    <name type="scientific">Trichoderma guizhouense</name>
    <dbReference type="NCBI Taxonomy" id="1491466"/>
    <lineage>
        <taxon>Eukaryota</taxon>
        <taxon>Fungi</taxon>
        <taxon>Dikarya</taxon>
        <taxon>Ascomycota</taxon>
        <taxon>Pezizomycotina</taxon>
        <taxon>Sordariomycetes</taxon>
        <taxon>Hypocreomycetidae</taxon>
        <taxon>Hypocreales</taxon>
        <taxon>Hypocreaceae</taxon>
        <taxon>Trichoderma</taxon>
    </lineage>
</organism>
<keyword evidence="5 6" id="KW-0067">ATP-binding</keyword>
<dbReference type="GO" id="GO:0005536">
    <property type="term" value="F:D-glucose binding"/>
    <property type="evidence" value="ECO:0007669"/>
    <property type="project" value="InterPro"/>
</dbReference>
<feature type="domain" description="Hexokinase N-terminal" evidence="8">
    <location>
        <begin position="45"/>
        <end position="236"/>
    </location>
</feature>
<dbReference type="InterPro" id="IPR043129">
    <property type="entry name" value="ATPase_NBD"/>
</dbReference>
<evidence type="ECO:0000259" key="8">
    <source>
        <dbReference type="Pfam" id="PF00349"/>
    </source>
</evidence>
<evidence type="ECO:0000256" key="6">
    <source>
        <dbReference type="RuleBase" id="RU362007"/>
    </source>
</evidence>
<dbReference type="AlphaFoldDB" id="A0A1T3CWV6"/>
<dbReference type="Pfam" id="PF00349">
    <property type="entry name" value="Hexokinase_1"/>
    <property type="match status" value="1"/>
</dbReference>
<name>A0A1T3CWV6_9HYPO</name>
<reference evidence="10 11" key="1">
    <citation type="submission" date="2016-04" db="EMBL/GenBank/DDBJ databases">
        <title>Multiple horizontal gene transfer events from other fungi enriched the ability of the initially mycotrophic fungus Trichoderma (Ascomycota) to feed on dead plant biomass.</title>
        <authorList>
            <person name="Atanasova L."/>
            <person name="Chenthamara K."/>
            <person name="Zhang J."/>
            <person name="Grujic M."/>
            <person name="Henrissat B."/>
            <person name="Kuo A."/>
            <person name="Aertz A."/>
            <person name="Salamov A."/>
            <person name="Lipzen A."/>
            <person name="Labutti K."/>
            <person name="Barry K."/>
            <person name="Miao Y."/>
            <person name="Rahimi M.J."/>
            <person name="Shen Q."/>
            <person name="Grigoriev I.V."/>
            <person name="Kubicek C.P."/>
            <person name="Druzhinina I.S."/>
        </authorList>
    </citation>
    <scope>NUCLEOTIDE SEQUENCE [LARGE SCALE GENOMIC DNA]</scope>
    <source>
        <strain evidence="10 11">NJAU 4742</strain>
    </source>
</reference>
<keyword evidence="2 6" id="KW-0808">Transferase</keyword>
<evidence type="ECO:0000313" key="10">
    <source>
        <dbReference type="EMBL" id="OPB45526.1"/>
    </source>
</evidence>
<comment type="caution">
    <text evidence="10">The sequence shown here is derived from an EMBL/GenBank/DDBJ whole genome shotgun (WGS) entry which is preliminary data.</text>
</comment>
<dbReference type="PANTHER" id="PTHR19443:SF29">
    <property type="entry name" value="PHOSPHOTRANSFERASE"/>
    <property type="match status" value="1"/>
</dbReference>
<dbReference type="GO" id="GO:0005524">
    <property type="term" value="F:ATP binding"/>
    <property type="evidence" value="ECO:0007669"/>
    <property type="project" value="UniProtKB-UniRule"/>
</dbReference>
<dbReference type="InterPro" id="IPR022673">
    <property type="entry name" value="Hexokinase_C"/>
</dbReference>
<dbReference type="Pfam" id="PF03727">
    <property type="entry name" value="Hexokinase_2"/>
    <property type="match status" value="1"/>
</dbReference>
<dbReference type="GO" id="GO:0004340">
    <property type="term" value="F:glucokinase activity"/>
    <property type="evidence" value="ECO:0007669"/>
    <property type="project" value="TreeGrafter"/>
</dbReference>
<keyword evidence="6" id="KW-0324">Glycolysis</keyword>
<accession>A0A1T3CWV6</accession>
<feature type="region of interest" description="Disordered" evidence="7">
    <location>
        <begin position="1"/>
        <end position="22"/>
    </location>
</feature>
<sequence>MGSESTSLESFLDQFPIEPPDSSEPWSLARDLWLTFRSLAMTSSDQFIPTPLLKQNMSTGHQTGKCLAVDIGGTNLRVGIIEFIDTDKTSDRDGVIESAKDAPNRSRLHKSFEKSWYIDEDLKKEHPQKIFNWIGICIVDVMSNERSFPEGYDEEFLPVGITFSFPMIQESLQEAKIMALSKGFTLATDMDLGHLLIQGYETHRAKLDDQQEIKLPDLKIAAIVNDAVATFITANYNAQSTCGKPVPMSFICATGTNATVTMPLSSFGSFKLPCHVDLRELSSNSTEFIINTEWEMKGASGPLQSYITKWDLLLDKDLPIPGQQPYDYMTAGRYIGELARLMAVDFFTSQWHISEVDLPLRLRQRNSLATAFIGTLGDTTTSGSRDEKDSIVVMCETELPSTSNSKWKWDYESANALREIAIRVRKRATMLTGSAIIAMLLCIRALKSDKLLDPELLSSHSTAPSEQVQSSDVEATAEEDPLLVGYTGGCITHFPKYLDEVQSWVDRLTRDINSSSQTIEFIPVVDGGILGAGILACTGLTT</sequence>
<feature type="domain" description="Hexokinase C-terminal" evidence="9">
    <location>
        <begin position="248"/>
        <end position="537"/>
    </location>
</feature>
<dbReference type="GO" id="GO:0006096">
    <property type="term" value="P:glycolytic process"/>
    <property type="evidence" value="ECO:0007669"/>
    <property type="project" value="UniProtKB-UniPathway"/>
</dbReference>
<dbReference type="UniPathway" id="UPA00109">
    <property type="reaction ID" value="UER00180"/>
</dbReference>
<dbReference type="EMBL" id="LVVK01000005">
    <property type="protein sequence ID" value="OPB45526.1"/>
    <property type="molecule type" value="Genomic_DNA"/>
</dbReference>
<evidence type="ECO:0000256" key="4">
    <source>
        <dbReference type="ARBA" id="ARBA00022777"/>
    </source>
</evidence>
<dbReference type="PRINTS" id="PR00475">
    <property type="entry name" value="HEXOKINASE"/>
</dbReference>
<evidence type="ECO:0000256" key="2">
    <source>
        <dbReference type="ARBA" id="ARBA00022679"/>
    </source>
</evidence>
<evidence type="ECO:0000313" key="11">
    <source>
        <dbReference type="Proteomes" id="UP000191004"/>
    </source>
</evidence>
<dbReference type="PANTHER" id="PTHR19443">
    <property type="entry name" value="HEXOKINASE"/>
    <property type="match status" value="1"/>
</dbReference>
<dbReference type="GO" id="GO:0019158">
    <property type="term" value="F:mannokinase activity"/>
    <property type="evidence" value="ECO:0007669"/>
    <property type="project" value="TreeGrafter"/>
</dbReference>
<dbReference type="GO" id="GO:0005829">
    <property type="term" value="C:cytosol"/>
    <property type="evidence" value="ECO:0007669"/>
    <property type="project" value="TreeGrafter"/>
</dbReference>
<keyword evidence="3 6" id="KW-0547">Nucleotide-binding</keyword>
<dbReference type="GO" id="GO:0006006">
    <property type="term" value="P:glucose metabolic process"/>
    <property type="evidence" value="ECO:0007669"/>
    <property type="project" value="TreeGrafter"/>
</dbReference>